<reference evidence="1" key="1">
    <citation type="submission" date="2018-10" db="EMBL/GenBank/DDBJ databases">
        <title>Fifty Aureobasidium pullulans genomes reveal a recombining polyextremotolerant generalist.</title>
        <authorList>
            <person name="Gostincar C."/>
            <person name="Turk M."/>
            <person name="Zajc J."/>
            <person name="Gunde-Cimerman N."/>
        </authorList>
    </citation>
    <scope>NUCLEOTIDE SEQUENCE [LARGE SCALE GENOMIC DNA]</scope>
    <source>
        <strain evidence="1">EXF-10085</strain>
    </source>
</reference>
<proteinExistence type="predicted"/>
<gene>
    <name evidence="1" type="ORF">D6D13_07523</name>
</gene>
<dbReference type="EMBL" id="QZAS01000031">
    <property type="protein sequence ID" value="THX03696.1"/>
    <property type="molecule type" value="Genomic_DNA"/>
</dbReference>
<name>A0A4S9CAA3_AURPU</name>
<sequence length="138" mass="15782">MVMGREHLARLNGGTTPGFIGFSMRVVRFARLDADLDRHVPVAMMHRMDQIERYLESRPLRARPERDGYYDMMQDWLEESALIPLREFANADFLETEAGWASSIKTLYDGEMDVTGRNNLILIITGDLRASFALISSL</sequence>
<dbReference type="AlphaFoldDB" id="A0A4S9CAA3"/>
<comment type="caution">
    <text evidence="1">The sequence shown here is derived from an EMBL/GenBank/DDBJ whole genome shotgun (WGS) entry which is preliminary data.</text>
</comment>
<accession>A0A4S9CAA3</accession>
<protein>
    <submittedName>
        <fullName evidence="1">Uncharacterized protein</fullName>
    </submittedName>
</protein>
<evidence type="ECO:0000313" key="1">
    <source>
        <dbReference type="EMBL" id="THX03696.1"/>
    </source>
</evidence>
<organism evidence="1">
    <name type="scientific">Aureobasidium pullulans</name>
    <name type="common">Black yeast</name>
    <name type="synonym">Pullularia pullulans</name>
    <dbReference type="NCBI Taxonomy" id="5580"/>
    <lineage>
        <taxon>Eukaryota</taxon>
        <taxon>Fungi</taxon>
        <taxon>Dikarya</taxon>
        <taxon>Ascomycota</taxon>
        <taxon>Pezizomycotina</taxon>
        <taxon>Dothideomycetes</taxon>
        <taxon>Dothideomycetidae</taxon>
        <taxon>Dothideales</taxon>
        <taxon>Saccotheciaceae</taxon>
        <taxon>Aureobasidium</taxon>
    </lineage>
</organism>